<dbReference type="PANTHER" id="PTHR10806">
    <property type="entry name" value="SIGNAL PEPTIDASE COMPLEX CATALYTIC SUBUNIT SEC11"/>
    <property type="match status" value="1"/>
</dbReference>
<comment type="subcellular location">
    <subcellularLocation>
        <location evidence="1">Membrane</location>
    </subcellularLocation>
</comment>
<dbReference type="GO" id="GO:0006465">
    <property type="term" value="P:signal peptide processing"/>
    <property type="evidence" value="ECO:0007669"/>
    <property type="project" value="InterPro"/>
</dbReference>
<dbReference type="GO" id="GO:0004252">
    <property type="term" value="F:serine-type endopeptidase activity"/>
    <property type="evidence" value="ECO:0007669"/>
    <property type="project" value="InterPro"/>
</dbReference>
<keyword evidence="4 5" id="KW-0472">Membrane</keyword>
<evidence type="ECO:0000256" key="4">
    <source>
        <dbReference type="ARBA" id="ARBA00023136"/>
    </source>
</evidence>
<dbReference type="GeneID" id="9742775"/>
<reference evidence="6 7" key="1">
    <citation type="journal article" date="2010" name="Stand. Genomic Sci.">
        <title>Complete genome sequence of Methanoplanus petrolearius type strain (SEBR 4847).</title>
        <authorList>
            <person name="Brambilla E."/>
            <person name="Djao O.D."/>
            <person name="Daligault H."/>
            <person name="Lapidus A."/>
            <person name="Lucas S."/>
            <person name="Hammon N."/>
            <person name="Nolan M."/>
            <person name="Tice H."/>
            <person name="Cheng J.F."/>
            <person name="Han C."/>
            <person name="Tapia R."/>
            <person name="Goodwin L."/>
            <person name="Pitluck S."/>
            <person name="Liolios K."/>
            <person name="Ivanova N."/>
            <person name="Mavromatis K."/>
            <person name="Mikhailova N."/>
            <person name="Pati A."/>
            <person name="Chen A."/>
            <person name="Palaniappan K."/>
            <person name="Land M."/>
            <person name="Hauser L."/>
            <person name="Chang Y.J."/>
            <person name="Jeffries C.D."/>
            <person name="Rohde M."/>
            <person name="Spring S."/>
            <person name="Sikorski J."/>
            <person name="Goker M."/>
            <person name="Woyke T."/>
            <person name="Bristow J."/>
            <person name="Eisen J.A."/>
            <person name="Markowitz V."/>
            <person name="Hugenholtz P."/>
            <person name="Kyrpides N.C."/>
            <person name="Klenk H.P."/>
        </authorList>
    </citation>
    <scope>NUCLEOTIDE SEQUENCE [LARGE SCALE GENOMIC DNA]</scope>
    <source>
        <strain evidence="7">DSM 11571 / OCM 486 / SEBR 4847</strain>
    </source>
</reference>
<evidence type="ECO:0000256" key="5">
    <source>
        <dbReference type="SAM" id="Phobius"/>
    </source>
</evidence>
<keyword evidence="7" id="KW-1185">Reference proteome</keyword>
<dbReference type="InterPro" id="IPR019533">
    <property type="entry name" value="Peptidase_S26"/>
</dbReference>
<dbReference type="CDD" id="cd06530">
    <property type="entry name" value="S26_SPase_I"/>
    <property type="match status" value="1"/>
</dbReference>
<dbReference type="InterPro" id="IPR036286">
    <property type="entry name" value="LexA/Signal_pep-like_sf"/>
</dbReference>
<dbReference type="EMBL" id="CP002117">
    <property type="protein sequence ID" value="ADN35106.1"/>
    <property type="molecule type" value="Genomic_DNA"/>
</dbReference>
<evidence type="ECO:0000256" key="2">
    <source>
        <dbReference type="ARBA" id="ARBA00022692"/>
    </source>
</evidence>
<protein>
    <submittedName>
        <fullName evidence="6">Peptidase S26B, signal peptidase</fullName>
    </submittedName>
</protein>
<evidence type="ECO:0000256" key="1">
    <source>
        <dbReference type="ARBA" id="ARBA00004370"/>
    </source>
</evidence>
<dbReference type="GO" id="GO:0016020">
    <property type="term" value="C:membrane"/>
    <property type="evidence" value="ECO:0007669"/>
    <property type="project" value="UniProtKB-SubCell"/>
</dbReference>
<dbReference type="KEGG" id="mpi:Mpet_0332"/>
<feature type="transmembrane region" description="Helical" evidence="5">
    <location>
        <begin position="32"/>
        <end position="56"/>
    </location>
</feature>
<sequence length="218" mass="24410" precursor="true">MKKPESGNKPKESLIKRFLKSEEPAFSLARDAAWIVLVVGLVALLLFLFSGTWPAVVAVESESMVPNMNKGDLVFVVAADRYGELQTWNESLSTGYGKFNEYPNLYGNAVYGDVIIYKPNGVDSVHPIIHRAVEWYDNASDGGYITWGDNNPYPDQMGGISGIGQLMPVEKEWIVGKAWFAIPLVGYIPLHIIEFAILIIILMFAHELYLNSREKKKK</sequence>
<dbReference type="Proteomes" id="UP000006565">
    <property type="component" value="Chromosome"/>
</dbReference>
<dbReference type="RefSeq" id="WP_013328285.1">
    <property type="nucleotide sequence ID" value="NC_014507.1"/>
</dbReference>
<name>E1RFV4_METP4</name>
<keyword evidence="2 5" id="KW-0812">Transmembrane</keyword>
<dbReference type="Gene3D" id="2.10.109.10">
    <property type="entry name" value="Umud Fragment, subunit A"/>
    <property type="match status" value="1"/>
</dbReference>
<evidence type="ECO:0000313" key="7">
    <source>
        <dbReference type="Proteomes" id="UP000006565"/>
    </source>
</evidence>
<evidence type="ECO:0000256" key="3">
    <source>
        <dbReference type="ARBA" id="ARBA00022989"/>
    </source>
</evidence>
<dbReference type="AlphaFoldDB" id="E1RFV4"/>
<dbReference type="OrthoDB" id="4822at2157"/>
<keyword evidence="3 5" id="KW-1133">Transmembrane helix</keyword>
<dbReference type="MEROPS" id="S26.017"/>
<gene>
    <name evidence="6" type="ordered locus">Mpet_0332</name>
</gene>
<dbReference type="HOGENOM" id="CLU_054902_1_1_2"/>
<evidence type="ECO:0000313" key="6">
    <source>
        <dbReference type="EMBL" id="ADN35106.1"/>
    </source>
</evidence>
<dbReference type="STRING" id="679926.Mpet_0332"/>
<dbReference type="InterPro" id="IPR001733">
    <property type="entry name" value="Peptidase_S26B"/>
</dbReference>
<dbReference type="PANTHER" id="PTHR10806:SF6">
    <property type="entry name" value="SIGNAL PEPTIDASE COMPLEX CATALYTIC SUBUNIT SEC11"/>
    <property type="match status" value="1"/>
</dbReference>
<dbReference type="eggNOG" id="arCOG01739">
    <property type="taxonomic scope" value="Archaea"/>
</dbReference>
<feature type="transmembrane region" description="Helical" evidence="5">
    <location>
        <begin position="188"/>
        <end position="210"/>
    </location>
</feature>
<accession>E1RFV4</accession>
<proteinExistence type="predicted"/>
<dbReference type="SUPFAM" id="SSF51306">
    <property type="entry name" value="LexA/Signal peptidase"/>
    <property type="match status" value="1"/>
</dbReference>
<organism evidence="6 7">
    <name type="scientific">Methanolacinia petrolearia (strain DSM 11571 / OCM 486 / SEBR 4847)</name>
    <name type="common">Methanoplanus petrolearius</name>
    <dbReference type="NCBI Taxonomy" id="679926"/>
    <lineage>
        <taxon>Archaea</taxon>
        <taxon>Methanobacteriati</taxon>
        <taxon>Methanobacteriota</taxon>
        <taxon>Stenosarchaea group</taxon>
        <taxon>Methanomicrobia</taxon>
        <taxon>Methanomicrobiales</taxon>
        <taxon>Methanomicrobiaceae</taxon>
        <taxon>Methanolacinia</taxon>
    </lineage>
</organism>